<reference evidence="2" key="1">
    <citation type="submission" date="2011-08" db="EMBL/GenBank/DDBJ databases">
        <authorList>
            <person name="Rombauts S."/>
        </authorList>
    </citation>
    <scope>NUCLEOTIDE SEQUENCE</scope>
    <source>
        <strain evidence="2">London</strain>
    </source>
</reference>
<sequence>MYKKTLISPEEGTKKQSRNIIVRCDFGSIYH</sequence>
<keyword evidence="2" id="KW-1185">Reference proteome</keyword>
<accession>T1KSY3</accession>
<evidence type="ECO:0000313" key="2">
    <source>
        <dbReference type="Proteomes" id="UP000015104"/>
    </source>
</evidence>
<dbReference type="Proteomes" id="UP000015104">
    <property type="component" value="Unassembled WGS sequence"/>
</dbReference>
<dbReference type="EMBL" id="CAEY01000513">
    <property type="status" value="NOT_ANNOTATED_CDS"/>
    <property type="molecule type" value="Genomic_DNA"/>
</dbReference>
<proteinExistence type="predicted"/>
<name>T1KSY3_TETUR</name>
<dbReference type="AlphaFoldDB" id="T1KSY3"/>
<organism evidence="1 2">
    <name type="scientific">Tetranychus urticae</name>
    <name type="common">Two-spotted spider mite</name>
    <dbReference type="NCBI Taxonomy" id="32264"/>
    <lineage>
        <taxon>Eukaryota</taxon>
        <taxon>Metazoa</taxon>
        <taxon>Ecdysozoa</taxon>
        <taxon>Arthropoda</taxon>
        <taxon>Chelicerata</taxon>
        <taxon>Arachnida</taxon>
        <taxon>Acari</taxon>
        <taxon>Acariformes</taxon>
        <taxon>Trombidiformes</taxon>
        <taxon>Prostigmata</taxon>
        <taxon>Eleutherengona</taxon>
        <taxon>Raphignathae</taxon>
        <taxon>Tetranychoidea</taxon>
        <taxon>Tetranychidae</taxon>
        <taxon>Tetranychus</taxon>
    </lineage>
</organism>
<dbReference type="EnsemblMetazoa" id="tetur20g01260.1">
    <property type="protein sequence ID" value="tetur20g01260.1"/>
    <property type="gene ID" value="tetur20g01260"/>
</dbReference>
<reference evidence="1" key="2">
    <citation type="submission" date="2015-06" db="UniProtKB">
        <authorList>
            <consortium name="EnsemblMetazoa"/>
        </authorList>
    </citation>
    <scope>IDENTIFICATION</scope>
</reference>
<dbReference type="HOGENOM" id="CLU_3399882_0_0_1"/>
<protein>
    <submittedName>
        <fullName evidence="1">Uncharacterized protein</fullName>
    </submittedName>
</protein>
<evidence type="ECO:0000313" key="1">
    <source>
        <dbReference type="EnsemblMetazoa" id="tetur20g01260.1"/>
    </source>
</evidence>